<dbReference type="GO" id="GO:0035556">
    <property type="term" value="P:intracellular signal transduction"/>
    <property type="evidence" value="ECO:0007669"/>
    <property type="project" value="InterPro"/>
</dbReference>
<dbReference type="GO" id="GO:0004016">
    <property type="term" value="F:adenylate cyclase activity"/>
    <property type="evidence" value="ECO:0007669"/>
    <property type="project" value="UniProtKB-ARBA"/>
</dbReference>
<dbReference type="CDD" id="cd07302">
    <property type="entry name" value="CHD"/>
    <property type="match status" value="1"/>
</dbReference>
<feature type="transmembrane region" description="Helical" evidence="1">
    <location>
        <begin position="72"/>
        <end position="98"/>
    </location>
</feature>
<organism evidence="3 4">
    <name type="scientific">Fulvivirga imtechensis AK7</name>
    <dbReference type="NCBI Taxonomy" id="1237149"/>
    <lineage>
        <taxon>Bacteria</taxon>
        <taxon>Pseudomonadati</taxon>
        <taxon>Bacteroidota</taxon>
        <taxon>Cytophagia</taxon>
        <taxon>Cytophagales</taxon>
        <taxon>Fulvivirgaceae</taxon>
        <taxon>Fulvivirga</taxon>
    </lineage>
</organism>
<gene>
    <name evidence="3" type="ORF">C900_00739</name>
</gene>
<feature type="transmembrane region" description="Helical" evidence="1">
    <location>
        <begin position="39"/>
        <end position="60"/>
    </location>
</feature>
<comment type="caution">
    <text evidence="3">The sequence shown here is derived from an EMBL/GenBank/DDBJ whole genome shotgun (WGS) entry which is preliminary data.</text>
</comment>
<reference evidence="3 4" key="1">
    <citation type="submission" date="2012-12" db="EMBL/GenBank/DDBJ databases">
        <title>Genome assembly of Fulvivirga imtechensis AK7.</title>
        <authorList>
            <person name="Nupur N."/>
            <person name="Khatri I."/>
            <person name="Kumar R."/>
            <person name="Subramanian S."/>
            <person name="Pinnaka A."/>
        </authorList>
    </citation>
    <scope>NUCLEOTIDE SEQUENCE [LARGE SCALE GENOMIC DNA]</scope>
    <source>
        <strain evidence="3 4">AK7</strain>
    </source>
</reference>
<feature type="domain" description="Guanylate cyclase" evidence="2">
    <location>
        <begin position="169"/>
        <end position="298"/>
    </location>
</feature>
<feature type="transmembrane region" description="Helical" evidence="1">
    <location>
        <begin position="118"/>
        <end position="141"/>
    </location>
</feature>
<dbReference type="InterPro" id="IPR029787">
    <property type="entry name" value="Nucleotide_cyclase"/>
</dbReference>
<dbReference type="AlphaFoldDB" id="L8JX79"/>
<keyword evidence="4" id="KW-1185">Reference proteome</keyword>
<evidence type="ECO:0000313" key="3">
    <source>
        <dbReference type="EMBL" id="ELR72778.1"/>
    </source>
</evidence>
<protein>
    <submittedName>
        <fullName evidence="3">Adenylate cyclase</fullName>
    </submittedName>
</protein>
<dbReference type="STRING" id="1237149.C900_00739"/>
<keyword evidence="1" id="KW-0812">Transmembrane</keyword>
<dbReference type="PATRIC" id="fig|1237149.3.peg.972"/>
<name>L8JX79_9BACT</name>
<dbReference type="PROSITE" id="PS50125">
    <property type="entry name" value="GUANYLATE_CYCLASE_2"/>
    <property type="match status" value="1"/>
</dbReference>
<dbReference type="Proteomes" id="UP000011135">
    <property type="component" value="Unassembled WGS sequence"/>
</dbReference>
<dbReference type="GO" id="GO:0009190">
    <property type="term" value="P:cyclic nucleotide biosynthetic process"/>
    <property type="evidence" value="ECO:0007669"/>
    <property type="project" value="InterPro"/>
</dbReference>
<accession>L8JX79</accession>
<dbReference type="Pfam" id="PF00211">
    <property type="entry name" value="Guanylate_cyc"/>
    <property type="match status" value="1"/>
</dbReference>
<dbReference type="InterPro" id="IPR001054">
    <property type="entry name" value="A/G_cyclase"/>
</dbReference>
<evidence type="ECO:0000256" key="1">
    <source>
        <dbReference type="SAM" id="Phobius"/>
    </source>
</evidence>
<dbReference type="PANTHER" id="PTHR43081:SF1">
    <property type="entry name" value="ADENYLATE CYCLASE, TERMINAL-DIFFERENTIATION SPECIFIC"/>
    <property type="match status" value="1"/>
</dbReference>
<dbReference type="SUPFAM" id="SSF55073">
    <property type="entry name" value="Nucleotide cyclase"/>
    <property type="match status" value="1"/>
</dbReference>
<keyword evidence="1" id="KW-0472">Membrane</keyword>
<dbReference type="PANTHER" id="PTHR43081">
    <property type="entry name" value="ADENYLATE CYCLASE, TERMINAL-DIFFERENTIATION SPECIFIC-RELATED"/>
    <property type="match status" value="1"/>
</dbReference>
<proteinExistence type="predicted"/>
<evidence type="ECO:0000259" key="2">
    <source>
        <dbReference type="PROSITE" id="PS50125"/>
    </source>
</evidence>
<dbReference type="Gene3D" id="3.30.70.1230">
    <property type="entry name" value="Nucleotide cyclase"/>
    <property type="match status" value="1"/>
</dbReference>
<dbReference type="eggNOG" id="COG2114">
    <property type="taxonomic scope" value="Bacteria"/>
</dbReference>
<sequence length="366" mass="41869">MFITIGWIFLGVLNIYYNHLVRLSQQAFEFNDYELETVLVTNAFAVFIGGLVGGSLMIFFLKDKLRRFPLGLVIIINTLSFILIIALVSILAFVFYYWLLAGPSYFDGDLWFNLEQFIFSYAFLLNLIVWTVISTTTMVILQVNDKYGRGMFLDSILGRYHTPKHEERIFMFLDLKSSTTIAEQLGHKKYFKLLNRFFDDVTKGVIESKGEIYQYVGDEIVITWKMNEGLEGANCVRCFFEIERIINKKAYKYMEKYKLTPSFKAALHGGEVTTGEVGTFKKDIVFTGDVLNTTSRIEDKCNEFGAKLLVSADLVAQLQLDGEFEAKEIGNVELRGKQNPVKVYTISRCFVGEEQLEDTEGALNMA</sequence>
<keyword evidence="1" id="KW-1133">Transmembrane helix</keyword>
<dbReference type="EMBL" id="AMZN01000014">
    <property type="protein sequence ID" value="ELR72778.1"/>
    <property type="molecule type" value="Genomic_DNA"/>
</dbReference>
<dbReference type="InterPro" id="IPR050697">
    <property type="entry name" value="Adenylyl/Guanylyl_Cyclase_3/4"/>
</dbReference>
<evidence type="ECO:0000313" key="4">
    <source>
        <dbReference type="Proteomes" id="UP000011135"/>
    </source>
</evidence>